<dbReference type="GO" id="GO:0005516">
    <property type="term" value="F:calmodulin binding"/>
    <property type="evidence" value="ECO:0000318"/>
    <property type="project" value="GO_Central"/>
</dbReference>
<organism evidence="8 9">
    <name type="scientific">Marchantia polymorpha</name>
    <name type="common">Common liverwort</name>
    <name type="synonym">Marchantia aquatica</name>
    <dbReference type="NCBI Taxonomy" id="3197"/>
    <lineage>
        <taxon>Eukaryota</taxon>
        <taxon>Viridiplantae</taxon>
        <taxon>Streptophyta</taxon>
        <taxon>Embryophyta</taxon>
        <taxon>Marchantiophyta</taxon>
        <taxon>Marchantiopsida</taxon>
        <taxon>Marchantiidae</taxon>
        <taxon>Marchantiales</taxon>
        <taxon>Marchantiaceae</taxon>
        <taxon>Marchantia</taxon>
    </lineage>
</organism>
<evidence type="ECO:0000256" key="4">
    <source>
        <dbReference type="ARBA" id="ARBA00022860"/>
    </source>
</evidence>
<dbReference type="CDD" id="cd23767">
    <property type="entry name" value="IQCD"/>
    <property type="match status" value="1"/>
</dbReference>
<feature type="compositionally biased region" description="Low complexity" evidence="6">
    <location>
        <begin position="2319"/>
        <end position="2333"/>
    </location>
</feature>
<dbReference type="OMA" id="WWRAKLL"/>
<dbReference type="EMBL" id="KZ772715">
    <property type="protein sequence ID" value="PTQ39796.1"/>
    <property type="molecule type" value="Genomic_DNA"/>
</dbReference>
<reference evidence="9" key="1">
    <citation type="journal article" date="2017" name="Cell">
        <title>Insights into land plant evolution garnered from the Marchantia polymorpha genome.</title>
        <authorList>
            <person name="Bowman J.L."/>
            <person name="Kohchi T."/>
            <person name="Yamato K.T."/>
            <person name="Jenkins J."/>
            <person name="Shu S."/>
            <person name="Ishizaki K."/>
            <person name="Yamaoka S."/>
            <person name="Nishihama R."/>
            <person name="Nakamura Y."/>
            <person name="Berger F."/>
            <person name="Adam C."/>
            <person name="Aki S.S."/>
            <person name="Althoff F."/>
            <person name="Araki T."/>
            <person name="Arteaga-Vazquez M.A."/>
            <person name="Balasubrmanian S."/>
            <person name="Barry K."/>
            <person name="Bauer D."/>
            <person name="Boehm C.R."/>
            <person name="Briginshaw L."/>
            <person name="Caballero-Perez J."/>
            <person name="Catarino B."/>
            <person name="Chen F."/>
            <person name="Chiyoda S."/>
            <person name="Chovatia M."/>
            <person name="Davies K.M."/>
            <person name="Delmans M."/>
            <person name="Demura T."/>
            <person name="Dierschke T."/>
            <person name="Dolan L."/>
            <person name="Dorantes-Acosta A.E."/>
            <person name="Eklund D.M."/>
            <person name="Florent S.N."/>
            <person name="Flores-Sandoval E."/>
            <person name="Fujiyama A."/>
            <person name="Fukuzawa H."/>
            <person name="Galik B."/>
            <person name="Grimanelli D."/>
            <person name="Grimwood J."/>
            <person name="Grossniklaus U."/>
            <person name="Hamada T."/>
            <person name="Haseloff J."/>
            <person name="Hetherington A.J."/>
            <person name="Higo A."/>
            <person name="Hirakawa Y."/>
            <person name="Hundley H.N."/>
            <person name="Ikeda Y."/>
            <person name="Inoue K."/>
            <person name="Inoue S.I."/>
            <person name="Ishida S."/>
            <person name="Jia Q."/>
            <person name="Kakita M."/>
            <person name="Kanazawa T."/>
            <person name="Kawai Y."/>
            <person name="Kawashima T."/>
            <person name="Kennedy M."/>
            <person name="Kinose K."/>
            <person name="Kinoshita T."/>
            <person name="Kohara Y."/>
            <person name="Koide E."/>
            <person name="Komatsu K."/>
            <person name="Kopischke S."/>
            <person name="Kubo M."/>
            <person name="Kyozuka J."/>
            <person name="Lagercrantz U."/>
            <person name="Lin S.S."/>
            <person name="Lindquist E."/>
            <person name="Lipzen A.M."/>
            <person name="Lu C.W."/>
            <person name="De Luna E."/>
            <person name="Martienssen R.A."/>
            <person name="Minamino N."/>
            <person name="Mizutani M."/>
            <person name="Mizutani M."/>
            <person name="Mochizuki N."/>
            <person name="Monte I."/>
            <person name="Mosher R."/>
            <person name="Nagasaki H."/>
            <person name="Nakagami H."/>
            <person name="Naramoto S."/>
            <person name="Nishitani K."/>
            <person name="Ohtani M."/>
            <person name="Okamoto T."/>
            <person name="Okumura M."/>
            <person name="Phillips J."/>
            <person name="Pollak B."/>
            <person name="Reinders A."/>
            <person name="Rovekamp M."/>
            <person name="Sano R."/>
            <person name="Sawa S."/>
            <person name="Schmid M.W."/>
            <person name="Shirakawa M."/>
            <person name="Solano R."/>
            <person name="Spunde A."/>
            <person name="Suetsugu N."/>
            <person name="Sugano S."/>
            <person name="Sugiyama A."/>
            <person name="Sun R."/>
            <person name="Suzuki Y."/>
            <person name="Takenaka M."/>
            <person name="Takezawa D."/>
            <person name="Tomogane H."/>
            <person name="Tsuzuki M."/>
            <person name="Ueda T."/>
            <person name="Umeda M."/>
            <person name="Ward J.M."/>
            <person name="Watanabe Y."/>
            <person name="Yazaki K."/>
            <person name="Yokoyama R."/>
            <person name="Yoshitake Y."/>
            <person name="Yotsui I."/>
            <person name="Zachgo S."/>
            <person name="Schmutz J."/>
        </authorList>
    </citation>
    <scope>NUCLEOTIDE SEQUENCE [LARGE SCALE GENOMIC DNA]</scope>
    <source>
        <strain evidence="9">Tak-1</strain>
    </source>
</reference>
<dbReference type="PANTHER" id="PTHR22706">
    <property type="entry name" value="ASSEMBLY FACTOR FOR SPINDLE MICROTUBULES"/>
    <property type="match status" value="1"/>
</dbReference>
<keyword evidence="3" id="KW-0677">Repeat</keyword>
<evidence type="ECO:0000256" key="3">
    <source>
        <dbReference type="ARBA" id="ARBA00022737"/>
    </source>
</evidence>
<accession>A0A2R6X111</accession>
<dbReference type="PROSITE" id="PS50176">
    <property type="entry name" value="ARM_REPEAT"/>
    <property type="match status" value="1"/>
</dbReference>
<evidence type="ECO:0000313" key="9">
    <source>
        <dbReference type="Proteomes" id="UP000244005"/>
    </source>
</evidence>
<dbReference type="Pfam" id="PF00612">
    <property type="entry name" value="IQ"/>
    <property type="match status" value="21"/>
</dbReference>
<dbReference type="Gene3D" id="1.25.10.10">
    <property type="entry name" value="Leucine-rich Repeat Variant"/>
    <property type="match status" value="1"/>
</dbReference>
<dbReference type="GO" id="GO:0007051">
    <property type="term" value="P:spindle organization"/>
    <property type="evidence" value="ECO:0000318"/>
    <property type="project" value="GO_Central"/>
</dbReference>
<evidence type="ECO:0000256" key="6">
    <source>
        <dbReference type="SAM" id="MobiDB-lite"/>
    </source>
</evidence>
<dbReference type="InterPro" id="IPR051185">
    <property type="entry name" value="ASPM"/>
</dbReference>
<dbReference type="SUPFAM" id="SSF52540">
    <property type="entry name" value="P-loop containing nucleoside triphosphate hydrolases"/>
    <property type="match status" value="5"/>
</dbReference>
<dbReference type="InterPro" id="IPR000225">
    <property type="entry name" value="Armadillo"/>
</dbReference>
<dbReference type="GO" id="GO:0005737">
    <property type="term" value="C:cytoplasm"/>
    <property type="evidence" value="ECO:0007669"/>
    <property type="project" value="UniProtKB-SubCell"/>
</dbReference>
<feature type="compositionally biased region" description="Basic and acidic residues" evidence="6">
    <location>
        <begin position="43"/>
        <end position="54"/>
    </location>
</feature>
<name>A0A2R6X111_MARPO</name>
<dbReference type="CDD" id="cd21223">
    <property type="entry name" value="CH_ASPM_rpt1"/>
    <property type="match status" value="1"/>
</dbReference>
<dbReference type="Gramene" id="Mp1g06540.1">
    <property type="protein sequence ID" value="Mp1g06540.1.cds"/>
    <property type="gene ID" value="Mp1g06540"/>
</dbReference>
<dbReference type="InterPro" id="IPR036872">
    <property type="entry name" value="CH_dom_sf"/>
</dbReference>
<dbReference type="GO" id="GO:0000278">
    <property type="term" value="P:mitotic cell cycle"/>
    <property type="evidence" value="ECO:0000318"/>
    <property type="project" value="GO_Central"/>
</dbReference>
<evidence type="ECO:0000256" key="5">
    <source>
        <dbReference type="PROSITE-ProRule" id="PRU00259"/>
    </source>
</evidence>
<feature type="domain" description="Calponin-homology (CH)" evidence="7">
    <location>
        <begin position="526"/>
        <end position="701"/>
    </location>
</feature>
<dbReference type="SUPFAM" id="SSF47576">
    <property type="entry name" value="Calponin-homology domain, CH-domain"/>
    <property type="match status" value="1"/>
</dbReference>
<dbReference type="Proteomes" id="UP000244005">
    <property type="component" value="Unassembled WGS sequence"/>
</dbReference>
<keyword evidence="2" id="KW-0963">Cytoplasm</keyword>
<dbReference type="CDD" id="cd21224">
    <property type="entry name" value="CH_ASPM_rpt2"/>
    <property type="match status" value="1"/>
</dbReference>
<dbReference type="InterPro" id="IPR016024">
    <property type="entry name" value="ARM-type_fold"/>
</dbReference>
<dbReference type="PANTHER" id="PTHR22706:SF1">
    <property type="entry name" value="ASSEMBLY FACTOR FOR SPINDLE MICROTUBULES"/>
    <property type="match status" value="1"/>
</dbReference>
<dbReference type="Gene3D" id="1.10.418.10">
    <property type="entry name" value="Calponin-like domain"/>
    <property type="match status" value="2"/>
</dbReference>
<sequence>MAETTPTCGNKRNSISRGEDGPALPLNKRVQSPVVFTGPDGKILTRDGNRDNGERWSAAHAKFDSVKAKQRILSRQEDAAADMASSTGTKKPSCMRQPAFSTPQPGKVKSVHFQTPISSFPSSVDSPAMPVGTIEYQSTPLPSSKARPPLSGRKMKMKAAAKLQLLDDHETHASRLVQARLDFSMGRQERAYIAWLNHVLGKPATAVNQMSNFEDFISRNSSQSTPNSNSRPGAGDLKLIDEVYWDEDCENASPRNQPSVGKSPRSALRPLNGLASRYTGNPTVKRPLKETFLGVTPEKSLLARTDSPATPYLSSKRLKMITEHGFSYCRDLHMQDVCRLSDLSRRLNLHFSQDEREEILTTITQLAKHIDEGRLRMKKDCAILVDVALRRKALYVLLNYNSYWLRIGLHVVLGHTALLNGKLSGDVTGVGVKDLTEEYALLEVFLERHFLAHAGLSKAYATNKAIDGLYREGYAEALSRVILKRFFLLVLVLDKAKRLTSLKISDGIDGLDGGSPSLFRSDARVKSSRQALQEFLSDVMHGEGDVIGNLGNLGYHVYHHQVPLADYDFSVVDLIEDLQDGVRLCRLVQLLAANDTFFLERQELIIKRSTDGRTKSPRTKCWWIKRINLSCLNWRFYQHIQVPSNGRKRQIHNCQIALESLAQAGVPLEDEEGCSICAEDIVGGNRDKVFPLLWNIMVHLQIPLLVSRPRLCQEIAKLQGTEGRFALGLNIGTVELLLKWTQVVCMISGNLNIRNFRTSFADGQALCYIVNLYLPLFLAQEDVLRPLCHMNLQIDSTPNLRGPFSPAYKKAVAHNFGLVQAVARKLGNIPEVLQLVDLLGDPAMSERNIIIFVAFLCSRLLKEEPLDDQVRRRESIDWEAGDQHAYSADDVPALCSYSSRRSLESESPIGFDRSYTVPWPKEEARRSDISPTTVCNICCDNNANNPEPEAEYNEEILHKVCKVQAWWRAHRARELFLRKKRAVQTIQKRWRSFSESVRTRCATRIQAHWRGYLLRQVFLRWREASLIHRECHEREQAALVIQAYYRAWIRKRKYLETVGNMCKIQALWWANEARGNFLIQWKAVRIIESAWIDYLFRKRSHFAPIVFPHWKQCTARHSLIRLSTASSLNQSWFRDRFEEYEVEEEYKMVNVTDWLQDNELQSTEYFSTVIQACWRARVARKRFLKQRQAAVLIQVQWRVYSYFKKITAAVRIQAKWRCFASYRSFKLMRSSALLIQCFYRGNLERRQYQRQKRSIIWLQARCRGRLQMKRYEAALESISRIQSFWRVYKCRKQFMKLKSAVVVVQACWRGYQHRETLSKSRQAASFLQKRFRGIVQRRAFLQYREAARIIQTFWRSRKLRQHFLEVRRCAVLIQSHFRTHVQRRRYAHILLNVCKIQAAWRALQTRKRMLEHNIAAVVIQTRFRAYILGRQRRGQFLQERSAVSRIQRCFKAFKFRRNFRRLVNASRIQRTWRAHSLRREFLARRKAAVVIQRTYRAHCRGKAEKFISSICKIQAFWRAKLELRHFLRQKTAAKLIQLQFRALMRRKKEVLLCSVCKIQAIWRAHKSRSQFLLQKKSAVTIQAGFRCYKARLMFLEQKRAAVVIQAAFRAFNQTRFKPIVEPTFCGTVRRISKIQAVWRALKARRMISEQRRAAQTIQCLWRYFVIKRKNVRRNAAAVVLQSWFRALIQRRRFKRERNAALAVQAHVKGWIQRRRYRGVLGIIRKAQALFKAKKVRVQYRNQKIAACKIQAAWRGFWIRKMVDRWGRASSTIQARFRGYQQRKFYKSYINAVVRCQALMRGHLIRQKIGGGKVGDYKIQTVSNDVDKCMAAVQIQSGYSEWEGCLGGRLQVQELAKQTGMNETVQDLSVYKETEEELPLDVNEKLLQSVLKLQAMFRLAAARRKQVLSRSTRRSSRRLSARVLDQLFGDIVPEDQRGLTPVENVVQCLQLERSCSEIGIVRYEYCEQAYAAMMIQALWKGYSVRKIFASRTNKQLVDCKEQQLVNGTNFGPEKLRADELSAGRTIFRWLTFWRERSHFVKIKKVTVFIQRLIRGWLCRCKFLQARKSVVCIQAHWRGFLLRREISLVNQELLQLRQRIQCTAASVQDSDRLGNRLTEALALLLGQKTVTGILSICRTIDVATHHSKSCCDRLAEAGAVTKILNLIQTINRSPPHEQVLKHALTILKNLAHHLHLRLRIAEAPGAISIITEQLHMFRYKEDIFMRAMEVLKQVCELPVGIAVLQREPQIFRRLQLVAQSLDRKIQVEKRNLDKLPPSTAPVQRKLAEKKLVEASGQFSSVMSLLKGITQLEHSQRRKTTPMSVPVPSVSKQVPRSCHRPSLAPRPSLAQRVPLQDRTNW</sequence>
<feature type="region of interest" description="Disordered" evidence="6">
    <location>
        <begin position="1"/>
        <end position="54"/>
    </location>
</feature>
<dbReference type="PROSITE" id="PS50021">
    <property type="entry name" value="CH"/>
    <property type="match status" value="2"/>
</dbReference>
<dbReference type="InterPro" id="IPR011989">
    <property type="entry name" value="ARM-like"/>
</dbReference>
<evidence type="ECO:0000313" key="8">
    <source>
        <dbReference type="EMBL" id="PTQ39796.1"/>
    </source>
</evidence>
<keyword evidence="4" id="KW-0112">Calmodulin-binding</keyword>
<feature type="region of interest" description="Disordered" evidence="6">
    <location>
        <begin position="251"/>
        <end position="280"/>
    </location>
</feature>
<evidence type="ECO:0000259" key="7">
    <source>
        <dbReference type="PROSITE" id="PS50021"/>
    </source>
</evidence>
<dbReference type="GO" id="GO:0051295">
    <property type="term" value="P:establishment of meiotic spindle localization"/>
    <property type="evidence" value="ECO:0000318"/>
    <property type="project" value="GO_Central"/>
</dbReference>
<dbReference type="OrthoDB" id="2148418at2759"/>
<comment type="subcellular location">
    <subcellularLocation>
        <location evidence="1">Cytoplasm</location>
    </subcellularLocation>
</comment>
<feature type="region of interest" description="Disordered" evidence="6">
    <location>
        <begin position="2310"/>
        <end position="2358"/>
    </location>
</feature>
<dbReference type="InterPro" id="IPR027417">
    <property type="entry name" value="P-loop_NTPase"/>
</dbReference>
<dbReference type="SMART" id="SM00015">
    <property type="entry name" value="IQ"/>
    <property type="match status" value="32"/>
</dbReference>
<dbReference type="SUPFAM" id="SSF48371">
    <property type="entry name" value="ARM repeat"/>
    <property type="match status" value="1"/>
</dbReference>
<protein>
    <recommendedName>
        <fullName evidence="7">Calponin-homology (CH) domain-containing protein</fullName>
    </recommendedName>
</protein>
<dbReference type="InterPro" id="IPR001715">
    <property type="entry name" value="CH_dom"/>
</dbReference>
<keyword evidence="9" id="KW-1185">Reference proteome</keyword>
<feature type="domain" description="Calponin-homology (CH)" evidence="7">
    <location>
        <begin position="731"/>
        <end position="861"/>
    </location>
</feature>
<dbReference type="PROSITE" id="PS50096">
    <property type="entry name" value="IQ"/>
    <property type="match status" value="23"/>
</dbReference>
<dbReference type="GO" id="GO:0000922">
    <property type="term" value="C:spindle pole"/>
    <property type="evidence" value="ECO:0000318"/>
    <property type="project" value="GO_Central"/>
</dbReference>
<evidence type="ECO:0000256" key="2">
    <source>
        <dbReference type="ARBA" id="ARBA00022490"/>
    </source>
</evidence>
<dbReference type="InterPro" id="IPR000048">
    <property type="entry name" value="IQ_motif_EF-hand-BS"/>
</dbReference>
<feature type="repeat" description="ARM" evidence="5">
    <location>
        <begin position="2156"/>
        <end position="2203"/>
    </location>
</feature>
<feature type="compositionally biased region" description="Polar residues" evidence="6">
    <location>
        <begin position="1"/>
        <end position="16"/>
    </location>
</feature>
<proteinExistence type="predicted"/>
<feature type="region of interest" description="Disordered" evidence="6">
    <location>
        <begin position="77"/>
        <end position="108"/>
    </location>
</feature>
<dbReference type="Gene3D" id="1.20.5.190">
    <property type="match status" value="11"/>
</dbReference>
<gene>
    <name evidence="8" type="ORF">MARPO_0043s0047</name>
</gene>
<evidence type="ECO:0000256" key="1">
    <source>
        <dbReference type="ARBA" id="ARBA00004496"/>
    </source>
</evidence>